<keyword evidence="8" id="KW-1133">Transmembrane helix</keyword>
<evidence type="ECO:0000256" key="5">
    <source>
        <dbReference type="ARBA" id="ARBA00022801"/>
    </source>
</evidence>
<keyword evidence="3" id="KW-0645">Protease</keyword>
<dbReference type="GO" id="GO:0004222">
    <property type="term" value="F:metalloendopeptidase activity"/>
    <property type="evidence" value="ECO:0007669"/>
    <property type="project" value="InterPro"/>
</dbReference>
<keyword evidence="8" id="KW-0812">Transmembrane</keyword>
<dbReference type="FunFam" id="3.40.50.300:FF:000352">
    <property type="entry name" value="ATP-dependent zinc metalloprotease FTSH 7, chloroplastic"/>
    <property type="match status" value="1"/>
</dbReference>
<keyword evidence="6" id="KW-0067">ATP-binding</keyword>
<evidence type="ECO:0000259" key="9">
    <source>
        <dbReference type="SMART" id="SM00382"/>
    </source>
</evidence>
<evidence type="ECO:0000256" key="7">
    <source>
        <dbReference type="SAM" id="MobiDB-lite"/>
    </source>
</evidence>
<dbReference type="InterPro" id="IPR003959">
    <property type="entry name" value="ATPase_AAA_core"/>
</dbReference>
<dbReference type="GO" id="GO:0005524">
    <property type="term" value="F:ATP binding"/>
    <property type="evidence" value="ECO:0007669"/>
    <property type="project" value="UniProtKB-KW"/>
</dbReference>
<keyword evidence="8" id="KW-0472">Membrane</keyword>
<dbReference type="GO" id="GO:0004176">
    <property type="term" value="F:ATP-dependent peptidase activity"/>
    <property type="evidence" value="ECO:0007669"/>
    <property type="project" value="InterPro"/>
</dbReference>
<evidence type="ECO:0000256" key="4">
    <source>
        <dbReference type="ARBA" id="ARBA00022741"/>
    </source>
</evidence>
<keyword evidence="4" id="KW-0547">Nucleotide-binding</keyword>
<feature type="domain" description="AAA+ ATPase" evidence="9">
    <location>
        <begin position="324"/>
        <end position="463"/>
    </location>
</feature>
<evidence type="ECO:0000313" key="11">
    <source>
        <dbReference type="Proteomes" id="UP000198341"/>
    </source>
</evidence>
<dbReference type="SMART" id="SM00382">
    <property type="entry name" value="AAA"/>
    <property type="match status" value="1"/>
</dbReference>
<feature type="region of interest" description="Disordered" evidence="7">
    <location>
        <begin position="1"/>
        <end position="47"/>
    </location>
</feature>
<dbReference type="SUPFAM" id="SSF140990">
    <property type="entry name" value="FtsH protease domain-like"/>
    <property type="match status" value="1"/>
</dbReference>
<evidence type="ECO:0000256" key="1">
    <source>
        <dbReference type="ARBA" id="ARBA00010044"/>
    </source>
</evidence>
<dbReference type="Pfam" id="PF01434">
    <property type="entry name" value="Peptidase_M41"/>
    <property type="match status" value="1"/>
</dbReference>
<dbReference type="InterPro" id="IPR037219">
    <property type="entry name" value="Peptidase_M41-like"/>
</dbReference>
<dbReference type="OrthoDB" id="2016698at2759"/>
<gene>
    <name evidence="10" type="ordered locus">Bathy13g00710</name>
</gene>
<keyword evidence="11" id="KW-1185">Reference proteome</keyword>
<dbReference type="Gene3D" id="3.40.50.300">
    <property type="entry name" value="P-loop containing nucleotide triphosphate hydrolases"/>
    <property type="match status" value="1"/>
</dbReference>
<proteinExistence type="inferred from homology"/>
<accession>K8F346</accession>
<comment type="similarity">
    <text evidence="1">In the C-terminal section; belongs to the peptidase M41 family.</text>
</comment>
<dbReference type="PANTHER" id="PTHR23076:SF111">
    <property type="entry name" value="INACTIVE ATP-DEPENDENT ZINC METALLOPROTEASE FTSHI 1, CHLOROPLASTIC-RELATED"/>
    <property type="match status" value="1"/>
</dbReference>
<name>K8F346_9CHLO</name>
<dbReference type="GO" id="GO:0009507">
    <property type="term" value="C:chloroplast"/>
    <property type="evidence" value="ECO:0007669"/>
    <property type="project" value="TreeGrafter"/>
</dbReference>
<dbReference type="eggNOG" id="KOG0731">
    <property type="taxonomic scope" value="Eukaryota"/>
</dbReference>
<dbReference type="PANTHER" id="PTHR23076">
    <property type="entry name" value="METALLOPROTEASE M41 FTSH"/>
    <property type="match status" value="1"/>
</dbReference>
<evidence type="ECO:0000256" key="6">
    <source>
        <dbReference type="ARBA" id="ARBA00022840"/>
    </source>
</evidence>
<dbReference type="GeneID" id="19012279"/>
<dbReference type="EMBL" id="FO082266">
    <property type="protein sequence ID" value="CCO19245.1"/>
    <property type="molecule type" value="Genomic_DNA"/>
</dbReference>
<evidence type="ECO:0000313" key="10">
    <source>
        <dbReference type="EMBL" id="CCO19245.1"/>
    </source>
</evidence>
<dbReference type="GO" id="GO:0016887">
    <property type="term" value="F:ATP hydrolysis activity"/>
    <property type="evidence" value="ECO:0007669"/>
    <property type="project" value="InterPro"/>
</dbReference>
<dbReference type="GO" id="GO:0045037">
    <property type="term" value="P:protein import into chloroplast stroma"/>
    <property type="evidence" value="ECO:0007669"/>
    <property type="project" value="TreeGrafter"/>
</dbReference>
<dbReference type="Gene3D" id="1.20.58.760">
    <property type="entry name" value="Peptidase M41"/>
    <property type="match status" value="1"/>
</dbReference>
<dbReference type="AlphaFoldDB" id="K8F346"/>
<evidence type="ECO:0000256" key="8">
    <source>
        <dbReference type="SAM" id="Phobius"/>
    </source>
</evidence>
<dbReference type="InterPro" id="IPR000642">
    <property type="entry name" value="Peptidase_M41"/>
</dbReference>
<dbReference type="Gene3D" id="1.10.8.60">
    <property type="match status" value="1"/>
</dbReference>
<reference evidence="10 11" key="1">
    <citation type="submission" date="2011-10" db="EMBL/GenBank/DDBJ databases">
        <authorList>
            <person name="Genoscope - CEA"/>
        </authorList>
    </citation>
    <scope>NUCLEOTIDE SEQUENCE [LARGE SCALE GENOMIC DNA]</scope>
    <source>
        <strain evidence="10 11">RCC 1105</strain>
    </source>
</reference>
<dbReference type="Pfam" id="PF17862">
    <property type="entry name" value="AAA_lid_3"/>
    <property type="match status" value="1"/>
</dbReference>
<sequence length="1011" mass="114453">MSSINSSSSLMSGALSSRRENAVKASTTRIRFRENGQQQRGGKGGKRGGVYIVARQIKPKGMSQEKWEQMQKQQDKNYKLFSKRAKERIATQGPRINDTRGTETYLTYESVAEPLDLKEPKWSRMKELPMREFQRAINSSKPGGMVRTFEVWEPPMWGYLPPPPLRTMPRKRWYKVTLGYDLVDSLDATKIVATKDTEYIVKPATETLEKACRLIAEQRGVWYTYHQKYATNRYGQLQFIGMAVGGFVFLMGSIYLGIMKKNAIPTDLIQAVQFAQSGVSARKDGTVNVTLEDIGGLENIKEDLDEIIRFLKDPTTFTKVGAKPPKGILMEGGPGVGKTLLAKAIAGEAKVPFYSMAGSEFVEIIVGVGAARVRDLFKRARLNAPCLIFVDEIDALGTARASAGTRGTEEHEQTLNQLLTEMDGFTPDTGVVFIGATNRADLLDPALLRPGRFDRKIEVNKPNVDARQKILQIHLSKRNVNPDIDTARLARNLPGMTGAEIASVVNEAAVHCVRREGSQIEEEDVMYGSDRVLYGVRGKAHDKDELLTKLIACHEVGRAVVQETLRKETKLLEPCEFISIVPRGFQAATTLFSRFDDNEYMYPTRERLMERVEVLTAGVEAEKLVYDEVSSYGTDYGKEAIDLLRNVVINQGLGQPGMLTAYTHDPTALSGYDLKTERMRSTISANGENVDVEENKILAGNMRVTDKGHLQYAERKIFQIMKEARENSKSILTAYKAAVKKATEELVANETLSGDRLRQILEEYPPAGDYAKTGPDTPCKILPTEEEEMRNGWRNEPDPLKKFEYLKQFYGDISLDPPGPMKDRRTKEDNAGLLSFQEHTWKYCVEKVLPKKGRRQGVHWEPWTVAAMKMNERENPGWRAMEIARLWKEHEAYLLPKMQKVVQELNEKRDGGEKLTREEERKLIVLPEQIAEIEGRIENGYPEGAGLGVMDLKIPDKFVFNIQERMVKEKQRRWYKDNVHPMLENMDLDIFAEDDLRTAYRKKEAMLYGAV</sequence>
<keyword evidence="10" id="KW-0482">Metalloprotease</keyword>
<keyword evidence="5" id="KW-0378">Hydrolase</keyword>
<dbReference type="KEGG" id="bpg:Bathy13g00710"/>
<evidence type="ECO:0000256" key="3">
    <source>
        <dbReference type="ARBA" id="ARBA00022670"/>
    </source>
</evidence>
<dbReference type="InterPro" id="IPR003593">
    <property type="entry name" value="AAA+_ATPase"/>
</dbReference>
<feature type="compositionally biased region" description="Low complexity" evidence="7">
    <location>
        <begin position="1"/>
        <end position="16"/>
    </location>
</feature>
<dbReference type="Proteomes" id="UP000198341">
    <property type="component" value="Chromosome 13"/>
</dbReference>
<dbReference type="RefSeq" id="XP_007509442.1">
    <property type="nucleotide sequence ID" value="XM_007509380.1"/>
</dbReference>
<dbReference type="STRING" id="41875.K8F346"/>
<dbReference type="CDD" id="cd19501">
    <property type="entry name" value="RecA-like_FtsH"/>
    <property type="match status" value="1"/>
</dbReference>
<dbReference type="Pfam" id="PF00004">
    <property type="entry name" value="AAA"/>
    <property type="match status" value="1"/>
</dbReference>
<dbReference type="SUPFAM" id="SSF52540">
    <property type="entry name" value="P-loop containing nucleoside triphosphate hydrolases"/>
    <property type="match status" value="1"/>
</dbReference>
<dbReference type="InterPro" id="IPR027417">
    <property type="entry name" value="P-loop_NTPase"/>
</dbReference>
<dbReference type="GO" id="GO:0006508">
    <property type="term" value="P:proteolysis"/>
    <property type="evidence" value="ECO:0007669"/>
    <property type="project" value="UniProtKB-KW"/>
</dbReference>
<dbReference type="InterPro" id="IPR041569">
    <property type="entry name" value="AAA_lid_3"/>
</dbReference>
<protein>
    <submittedName>
        <fullName evidence="10">ATP-dependent metalloprotease FtsH</fullName>
    </submittedName>
</protein>
<feature type="transmembrane region" description="Helical" evidence="8">
    <location>
        <begin position="237"/>
        <end position="258"/>
    </location>
</feature>
<comment type="similarity">
    <text evidence="2">In the N-terminal section; belongs to the AAA ATPase family.</text>
</comment>
<evidence type="ECO:0000256" key="2">
    <source>
        <dbReference type="ARBA" id="ARBA00010550"/>
    </source>
</evidence>
<organism evidence="10 11">
    <name type="scientific">Bathycoccus prasinos</name>
    <dbReference type="NCBI Taxonomy" id="41875"/>
    <lineage>
        <taxon>Eukaryota</taxon>
        <taxon>Viridiplantae</taxon>
        <taxon>Chlorophyta</taxon>
        <taxon>Mamiellophyceae</taxon>
        <taxon>Mamiellales</taxon>
        <taxon>Bathycoccaceae</taxon>
        <taxon>Bathycoccus</taxon>
    </lineage>
</organism>